<dbReference type="SUPFAM" id="SSF56925">
    <property type="entry name" value="OMPA-like"/>
    <property type="match status" value="1"/>
</dbReference>
<dbReference type="EMBL" id="QOVI01000002">
    <property type="protein sequence ID" value="RXG16969.1"/>
    <property type="molecule type" value="Genomic_DNA"/>
</dbReference>
<dbReference type="Pfam" id="PF13568">
    <property type="entry name" value="OMP_b-brl_2"/>
    <property type="match status" value="1"/>
</dbReference>
<dbReference type="InterPro" id="IPR025665">
    <property type="entry name" value="Beta-barrel_OMP_2"/>
</dbReference>
<dbReference type="AlphaFoldDB" id="A0A4Q0NZ44"/>
<dbReference type="InterPro" id="IPR011250">
    <property type="entry name" value="OMP/PagP_B-barrel"/>
</dbReference>
<organism evidence="2 3">
    <name type="scientific">Leeuwenhoekiella aestuarii</name>
    <dbReference type="NCBI Taxonomy" id="2249426"/>
    <lineage>
        <taxon>Bacteria</taxon>
        <taxon>Pseudomonadati</taxon>
        <taxon>Bacteroidota</taxon>
        <taxon>Flavobacteriia</taxon>
        <taxon>Flavobacteriales</taxon>
        <taxon>Flavobacteriaceae</taxon>
        <taxon>Leeuwenhoekiella</taxon>
    </lineage>
</organism>
<sequence length="194" mass="21443">MKRILLGILLITTLNTFAQGVRYGAKMGVNISKLSGDDFEDSSSRLGFAAGVFAEIPFGNSLIFQPELLYSGQGIKPNTGPEGNYGFGTDGLPNRPFDERAELDYLQLPLLLKKNFGKFNVYLGPQVGVAIWNSDNNGIYKNFDYSGLAGIGVQILDGVLLEARYSMGFRNIIEDRYNLEGKNQYFAIMAAYRL</sequence>
<protein>
    <submittedName>
        <fullName evidence="2">Outer membrane protein with beta-barrel domain</fullName>
    </submittedName>
</protein>
<dbReference type="Proteomes" id="UP000289821">
    <property type="component" value="Unassembled WGS sequence"/>
</dbReference>
<comment type="caution">
    <text evidence="2">The sequence shown here is derived from an EMBL/GenBank/DDBJ whole genome shotgun (WGS) entry which is preliminary data.</text>
</comment>
<keyword evidence="3" id="KW-1185">Reference proteome</keyword>
<accession>A0A4Q0NZ44</accession>
<proteinExistence type="predicted"/>
<name>A0A4Q0NZ44_9FLAO</name>
<dbReference type="OrthoDB" id="1259003at2"/>
<gene>
    <name evidence="2" type="ORF">DSM04_102551</name>
</gene>
<evidence type="ECO:0000313" key="3">
    <source>
        <dbReference type="Proteomes" id="UP000289821"/>
    </source>
</evidence>
<evidence type="ECO:0000313" key="2">
    <source>
        <dbReference type="EMBL" id="RXG16969.1"/>
    </source>
</evidence>
<evidence type="ECO:0000259" key="1">
    <source>
        <dbReference type="Pfam" id="PF13568"/>
    </source>
</evidence>
<feature type="domain" description="Outer membrane protein beta-barrel" evidence="1">
    <location>
        <begin position="17"/>
        <end position="173"/>
    </location>
</feature>
<reference evidence="2 3" key="1">
    <citation type="submission" date="2018-07" db="EMBL/GenBank/DDBJ databases">
        <title>Leeuwenhoekiella genomics.</title>
        <authorList>
            <person name="Tahon G."/>
            <person name="Willems A."/>
        </authorList>
    </citation>
    <scope>NUCLEOTIDE SEQUENCE [LARGE SCALE GENOMIC DNA]</scope>
    <source>
        <strain evidence="2 3">R-50232</strain>
    </source>
</reference>
<dbReference type="RefSeq" id="WP_128760617.1">
    <property type="nucleotide sequence ID" value="NZ_QOVI01000002.1"/>
</dbReference>